<accession>A0A3M4NCZ4</accession>
<evidence type="ECO:0000313" key="2">
    <source>
        <dbReference type="Proteomes" id="UP000279057"/>
    </source>
</evidence>
<dbReference type="EMBL" id="RBOM01000309">
    <property type="protein sequence ID" value="RMM58971.1"/>
    <property type="molecule type" value="Genomic_DNA"/>
</dbReference>
<comment type="caution">
    <text evidence="1">The sequence shown here is derived from an EMBL/GenBank/DDBJ whole genome shotgun (WGS) entry which is preliminary data.</text>
</comment>
<evidence type="ECO:0000313" key="1">
    <source>
        <dbReference type="EMBL" id="RMM58971.1"/>
    </source>
</evidence>
<dbReference type="AlphaFoldDB" id="A0A3M4NCZ4"/>
<protein>
    <submittedName>
        <fullName evidence="1">Uncharacterized protein</fullName>
    </submittedName>
</protein>
<name>A0A3M4NCZ4_PSESG</name>
<proteinExistence type="predicted"/>
<reference evidence="1 2" key="1">
    <citation type="submission" date="2018-08" db="EMBL/GenBank/DDBJ databases">
        <title>Recombination of ecologically and evolutionarily significant loci maintains genetic cohesion in the Pseudomonas syringae species complex.</title>
        <authorList>
            <person name="Dillon M."/>
            <person name="Thakur S."/>
            <person name="Almeida R.N.D."/>
            <person name="Weir B.S."/>
            <person name="Guttman D.S."/>
        </authorList>
    </citation>
    <scope>NUCLEOTIDE SEQUENCE [LARGE SCALE GENOMIC DNA]</scope>
    <source>
        <strain evidence="1 2">ICMP 4332</strain>
    </source>
</reference>
<gene>
    <name evidence="1" type="ORF">ALQ74_103027</name>
</gene>
<dbReference type="Proteomes" id="UP000279057">
    <property type="component" value="Unassembled WGS sequence"/>
</dbReference>
<organism evidence="1 2">
    <name type="scientific">Pseudomonas savastanoi pv. glycinea</name>
    <name type="common">Pseudomonas syringae pv. glycinea</name>
    <dbReference type="NCBI Taxonomy" id="318"/>
    <lineage>
        <taxon>Bacteria</taxon>
        <taxon>Pseudomonadati</taxon>
        <taxon>Pseudomonadota</taxon>
        <taxon>Gammaproteobacteria</taxon>
        <taxon>Pseudomonadales</taxon>
        <taxon>Pseudomonadaceae</taxon>
        <taxon>Pseudomonas</taxon>
    </lineage>
</organism>
<sequence>MSVISNTLNLPGFSGFLAPLAVSVKWPANERRADKRLKPGL</sequence>